<dbReference type="Proteomes" id="UP000237000">
    <property type="component" value="Unassembled WGS sequence"/>
</dbReference>
<evidence type="ECO:0000313" key="2">
    <source>
        <dbReference type="Proteomes" id="UP000237000"/>
    </source>
</evidence>
<sequence>MSGRVLTLSDLTKSLLQFNMGGKPWTEHSSFSGPSSFRLEEPEQLFRLFPSFSMSSTHFKLELISMPCSSESIATGDPSTFFLSCNISTSLGQQQDKSATTLSVAQDSDGVGMEASAVKSLPCFFFCCELNLCERGRRTLFITFFTTFFFLGILRETLSGATLAQSLSKSASLGDLFTSLFSTD</sequence>
<dbReference type="OrthoDB" id="10376726at2759"/>
<evidence type="ECO:0000313" key="1">
    <source>
        <dbReference type="EMBL" id="PON91569.1"/>
    </source>
</evidence>
<keyword evidence="2" id="KW-1185">Reference proteome</keyword>
<comment type="caution">
    <text evidence="1">The sequence shown here is derived from an EMBL/GenBank/DDBJ whole genome shotgun (WGS) entry which is preliminary data.</text>
</comment>
<dbReference type="EMBL" id="JXTC01000073">
    <property type="protein sequence ID" value="PON91569.1"/>
    <property type="molecule type" value="Genomic_DNA"/>
</dbReference>
<gene>
    <name evidence="1" type="ORF">TorRG33x02_126080</name>
</gene>
<protein>
    <submittedName>
        <fullName evidence="1">Uncharacterized protein</fullName>
    </submittedName>
</protein>
<proteinExistence type="predicted"/>
<name>A0A2P5F1C3_TREOI</name>
<organism evidence="1 2">
    <name type="scientific">Trema orientale</name>
    <name type="common">Charcoal tree</name>
    <name type="synonym">Celtis orientalis</name>
    <dbReference type="NCBI Taxonomy" id="63057"/>
    <lineage>
        <taxon>Eukaryota</taxon>
        <taxon>Viridiplantae</taxon>
        <taxon>Streptophyta</taxon>
        <taxon>Embryophyta</taxon>
        <taxon>Tracheophyta</taxon>
        <taxon>Spermatophyta</taxon>
        <taxon>Magnoliopsida</taxon>
        <taxon>eudicotyledons</taxon>
        <taxon>Gunneridae</taxon>
        <taxon>Pentapetalae</taxon>
        <taxon>rosids</taxon>
        <taxon>fabids</taxon>
        <taxon>Rosales</taxon>
        <taxon>Cannabaceae</taxon>
        <taxon>Trema</taxon>
    </lineage>
</organism>
<dbReference type="AlphaFoldDB" id="A0A2P5F1C3"/>
<dbReference type="InParanoid" id="A0A2P5F1C3"/>
<accession>A0A2P5F1C3</accession>
<reference evidence="2" key="1">
    <citation type="submission" date="2016-06" db="EMBL/GenBank/DDBJ databases">
        <title>Parallel loss of symbiosis genes in relatives of nitrogen-fixing non-legume Parasponia.</title>
        <authorList>
            <person name="Van Velzen R."/>
            <person name="Holmer R."/>
            <person name="Bu F."/>
            <person name="Rutten L."/>
            <person name="Van Zeijl A."/>
            <person name="Liu W."/>
            <person name="Santuari L."/>
            <person name="Cao Q."/>
            <person name="Sharma T."/>
            <person name="Shen D."/>
            <person name="Roswanjaya Y."/>
            <person name="Wardhani T."/>
            <person name="Kalhor M.S."/>
            <person name="Jansen J."/>
            <person name="Van den Hoogen J."/>
            <person name="Gungor B."/>
            <person name="Hartog M."/>
            <person name="Hontelez J."/>
            <person name="Verver J."/>
            <person name="Yang W.-C."/>
            <person name="Schijlen E."/>
            <person name="Repin R."/>
            <person name="Schilthuizen M."/>
            <person name="Schranz E."/>
            <person name="Heidstra R."/>
            <person name="Miyata K."/>
            <person name="Fedorova E."/>
            <person name="Kohlen W."/>
            <person name="Bisseling T."/>
            <person name="Smit S."/>
            <person name="Geurts R."/>
        </authorList>
    </citation>
    <scope>NUCLEOTIDE SEQUENCE [LARGE SCALE GENOMIC DNA]</scope>
    <source>
        <strain evidence="2">cv. RG33-2</strain>
    </source>
</reference>